<dbReference type="EMBL" id="OIVN01006406">
    <property type="protein sequence ID" value="SPD32491.1"/>
    <property type="molecule type" value="Genomic_DNA"/>
</dbReference>
<dbReference type="InterPro" id="IPR026960">
    <property type="entry name" value="RVT-Znf"/>
</dbReference>
<dbReference type="CDD" id="cd06222">
    <property type="entry name" value="RNase_H_like"/>
    <property type="match status" value="1"/>
</dbReference>
<feature type="region of interest" description="Disordered" evidence="1">
    <location>
        <begin position="92"/>
        <end position="122"/>
    </location>
</feature>
<dbReference type="Gene3D" id="3.60.10.10">
    <property type="entry name" value="Endonuclease/exonuclease/phosphatase"/>
    <property type="match status" value="1"/>
</dbReference>
<protein>
    <recommendedName>
        <fullName evidence="2">Reverse transcriptase domain-containing protein</fullName>
    </recommendedName>
</protein>
<feature type="compositionally biased region" description="Polar residues" evidence="1">
    <location>
        <begin position="95"/>
        <end position="105"/>
    </location>
</feature>
<dbReference type="Gene3D" id="3.30.420.10">
    <property type="entry name" value="Ribonuclease H-like superfamily/Ribonuclease H"/>
    <property type="match status" value="1"/>
</dbReference>
<dbReference type="InterPro" id="IPR000477">
    <property type="entry name" value="RT_dom"/>
</dbReference>
<sequence>MENLTQQWERFSLSGKEDQRINMANSTTTVMSEVPRPAVIQMANPLGIEPMDVTDCEIPKFNIISVPSSPDNQKSPTSLLCYSKQKKWKKLARGQSGTQPATSQPLIKRQPSESHEDNQAPPGPMSCLVWNCRGLGNQRTVQDLTGIVRSQDPKIVFLIETWSNEKRMEVLRCQLKFNSKLVVSTKGRGGGLCLFWQDEVNISIRSFSPSHIDAIINNGDNNCWRFTGFYGAPDHNHREESWNLLRTLNHQYHLPWLCAGDFNEITKNIEKQGRLPRPEKQMELFREALDECELMDLGYRGAPYTWCNNRLDTATVWARLDRAMASSDWVNKFQGAQVQHLYGNSSDHCPLLISYNNKIPPPIKKPFRFEQMWTHDIGCCETVNETWKQPVTTQGMPRLLQKFKLCRRNLSHWSKTQFGSVRRELKTKSDQLRQAELVSMQGGDHYQAKALKKEVRELMDKDEAMWQQRSRIQWLKGGDQNSRFFHSKATQRQRRNRIEAIEDSTGMLRTDPQDITALFVNYFDNLFETSNPNNFEPVLNGVNRCITEEMNDSLLLDFTAAEVHTAIFQMAPLKAPGPDGLPPLFYHQYWNTIGEEVINAVLTSLHTGRIEGDINHTHLTLIPKVKSPQKLSEFRPISLCNVIYKIISKVITNRLKKILPHIISETQSAFVPGRLITDNVLVAFETLHHMKTQPGRVSSMALKLDMSKAYDRVEWIFLEKMMQKMGFNNKWIDLVMECVRTVSYSVLVNGEPHGLIKPSRGLRQGDPLSPYLFLICAEGLHALIAQAAQAGDIHGVSLCRRGPKITHLFFADDSLLFCKATSEECNKIQNILSSYERASGQQLNRAKTTLFFSSNTSRERQEELKNLLGVPAIRQYEKYLGLPSFVGRSKKVCFAHIKERVWQKLQGWKEKLLSQAGKEILIKAVVQAVPTYSMGCFKLPQSLCKDIEAMIRKFYWGQTRDKRRIHWVKWERLCEKKMVGGLGFRDMQHFNDAMLAKQVWRLLHHENTLLYQVFKAKFFPTCSILEARPNPLGSFAWKSIFQARKVIQLGAVWRIGDGSQVPIWGAPWLPTAHRRHIISPQKNLTATAMVSTLIDPVSRNWNSSILNNEFLQEDVNIITGIPLSTRVISDRLIWSGTPHGHYSVRSAYHILRQDANKGLAGSSCSANTTLWPKIWGLQVPQKVKNFMWRACNEALPVKTNLIRRQIPIEDHCAECLTSAETILHALWTCPFAQEVWNSDPLFHKLQAANASSFIDLYWFALAEVATINLEKFAMLAWALWQRRNSLCMAHIADPPDRVLHRATDLLQEFQQVQLKVPAHPPPTRLLCKWCPPPSEVFKANFDGALFSDHSKAGIGVIIRNDRGVPIATISRLIALPASVEVVEARAAREAIQLATHLGLKKVIFEGDSSIIINALQSSDPCLAHFGTVIEDSKLAVAVFEWSSFSHTKRQGNSVAHLLARKAKDLSGGNQWLPCMPSSIISALDVDISGFVS</sequence>
<dbReference type="CDD" id="cd01650">
    <property type="entry name" value="RT_nLTR_like"/>
    <property type="match status" value="1"/>
</dbReference>
<dbReference type="GO" id="GO:0004523">
    <property type="term" value="F:RNA-DNA hybrid ribonuclease activity"/>
    <property type="evidence" value="ECO:0007669"/>
    <property type="project" value="InterPro"/>
</dbReference>
<evidence type="ECO:0000256" key="1">
    <source>
        <dbReference type="SAM" id="MobiDB-lite"/>
    </source>
</evidence>
<dbReference type="PROSITE" id="PS50878">
    <property type="entry name" value="RT_POL"/>
    <property type="match status" value="1"/>
</dbReference>
<dbReference type="InterPro" id="IPR036691">
    <property type="entry name" value="Endo/exonu/phosph_ase_sf"/>
</dbReference>
<proteinExistence type="predicted"/>
<dbReference type="InterPro" id="IPR005135">
    <property type="entry name" value="Endo/exonuclease/phosphatase"/>
</dbReference>
<evidence type="ECO:0000259" key="2">
    <source>
        <dbReference type="PROSITE" id="PS50878"/>
    </source>
</evidence>
<dbReference type="InterPro" id="IPR043502">
    <property type="entry name" value="DNA/RNA_pol_sf"/>
</dbReference>
<dbReference type="Pfam" id="PF13966">
    <property type="entry name" value="zf-RVT"/>
    <property type="match status" value="1"/>
</dbReference>
<gene>
    <name evidence="3" type="ORF">FSB_LOCUS60373</name>
</gene>
<dbReference type="InterPro" id="IPR002156">
    <property type="entry name" value="RNaseH_domain"/>
</dbReference>
<dbReference type="InterPro" id="IPR036397">
    <property type="entry name" value="RNaseH_sf"/>
</dbReference>
<organism evidence="3">
    <name type="scientific">Fagus sylvatica</name>
    <name type="common">Beechnut</name>
    <dbReference type="NCBI Taxonomy" id="28930"/>
    <lineage>
        <taxon>Eukaryota</taxon>
        <taxon>Viridiplantae</taxon>
        <taxon>Streptophyta</taxon>
        <taxon>Embryophyta</taxon>
        <taxon>Tracheophyta</taxon>
        <taxon>Spermatophyta</taxon>
        <taxon>Magnoliopsida</taxon>
        <taxon>eudicotyledons</taxon>
        <taxon>Gunneridae</taxon>
        <taxon>Pentapetalae</taxon>
        <taxon>rosids</taxon>
        <taxon>fabids</taxon>
        <taxon>Fagales</taxon>
        <taxon>Fagaceae</taxon>
        <taxon>Fagus</taxon>
    </lineage>
</organism>
<accession>A0A2N9J7Z5</accession>
<dbReference type="Pfam" id="PF13456">
    <property type="entry name" value="RVT_3"/>
    <property type="match status" value="1"/>
</dbReference>
<dbReference type="InterPro" id="IPR012337">
    <property type="entry name" value="RNaseH-like_sf"/>
</dbReference>
<dbReference type="PANTHER" id="PTHR33116">
    <property type="entry name" value="REVERSE TRANSCRIPTASE ZINC-BINDING DOMAIN-CONTAINING PROTEIN-RELATED-RELATED"/>
    <property type="match status" value="1"/>
</dbReference>
<reference evidence="3" key="1">
    <citation type="submission" date="2018-02" db="EMBL/GenBank/DDBJ databases">
        <authorList>
            <person name="Cohen D.B."/>
            <person name="Kent A.D."/>
        </authorList>
    </citation>
    <scope>NUCLEOTIDE SEQUENCE</scope>
</reference>
<dbReference type="SUPFAM" id="SSF56672">
    <property type="entry name" value="DNA/RNA polymerases"/>
    <property type="match status" value="1"/>
</dbReference>
<dbReference type="GO" id="GO:0003676">
    <property type="term" value="F:nucleic acid binding"/>
    <property type="evidence" value="ECO:0007669"/>
    <property type="project" value="InterPro"/>
</dbReference>
<dbReference type="Pfam" id="PF00078">
    <property type="entry name" value="RVT_1"/>
    <property type="match status" value="1"/>
</dbReference>
<dbReference type="SUPFAM" id="SSF53098">
    <property type="entry name" value="Ribonuclease H-like"/>
    <property type="match status" value="1"/>
</dbReference>
<dbReference type="InterPro" id="IPR044730">
    <property type="entry name" value="RNase_H-like_dom_plant"/>
</dbReference>
<dbReference type="Pfam" id="PF03372">
    <property type="entry name" value="Exo_endo_phos"/>
    <property type="match status" value="1"/>
</dbReference>
<dbReference type="SUPFAM" id="SSF56219">
    <property type="entry name" value="DNase I-like"/>
    <property type="match status" value="1"/>
</dbReference>
<feature type="domain" description="Reverse transcriptase" evidence="2">
    <location>
        <begin position="603"/>
        <end position="872"/>
    </location>
</feature>
<name>A0A2N9J7Z5_FAGSY</name>
<dbReference type="PANTHER" id="PTHR33116:SF86">
    <property type="entry name" value="REVERSE TRANSCRIPTASE DOMAIN-CONTAINING PROTEIN"/>
    <property type="match status" value="1"/>
</dbReference>
<evidence type="ECO:0000313" key="3">
    <source>
        <dbReference type="EMBL" id="SPD32491.1"/>
    </source>
</evidence>